<sequence>MTRYVALLRGINVGRHHRIPMATLRELLTNLGCGAVRTHLHSGNAVFTLPSKERGLRGPAAVGDALERAIAEHMALEVRVLVLAGGELRRIAEHNPFHGEEFDPARLLVTFLSGPVDPERLAGIDPAAYAPDQFRAGEREIYVYCPDGVRHSKLTQVLWEKRLGLTGTARNGNTLNKLVALTGLE</sequence>
<name>A0A7W9QF00_9ACTN</name>
<evidence type="ECO:0000313" key="1">
    <source>
        <dbReference type="EMBL" id="MBB5937807.1"/>
    </source>
</evidence>
<dbReference type="PANTHER" id="PTHR36439:SF1">
    <property type="entry name" value="DUF1697 DOMAIN-CONTAINING PROTEIN"/>
    <property type="match status" value="1"/>
</dbReference>
<dbReference type="Pfam" id="PF08002">
    <property type="entry name" value="DUF1697"/>
    <property type="match status" value="1"/>
</dbReference>
<dbReference type="AlphaFoldDB" id="A0A7W9QF00"/>
<comment type="caution">
    <text evidence="1">The sequence shown here is derived from an EMBL/GenBank/DDBJ whole genome shotgun (WGS) entry which is preliminary data.</text>
</comment>
<dbReference type="SUPFAM" id="SSF160379">
    <property type="entry name" value="SP0830-like"/>
    <property type="match status" value="1"/>
</dbReference>
<dbReference type="EMBL" id="JACHJL010000013">
    <property type="protein sequence ID" value="MBB5937807.1"/>
    <property type="molecule type" value="Genomic_DNA"/>
</dbReference>
<keyword evidence="2" id="KW-1185">Reference proteome</keyword>
<dbReference type="InterPro" id="IPR012545">
    <property type="entry name" value="DUF1697"/>
</dbReference>
<gene>
    <name evidence="1" type="ORF">FHS42_004891</name>
</gene>
<dbReference type="Proteomes" id="UP000588098">
    <property type="component" value="Unassembled WGS sequence"/>
</dbReference>
<organism evidence="1 2">
    <name type="scientific">Streptomyces zagrosensis</name>
    <dbReference type="NCBI Taxonomy" id="1042984"/>
    <lineage>
        <taxon>Bacteria</taxon>
        <taxon>Bacillati</taxon>
        <taxon>Actinomycetota</taxon>
        <taxon>Actinomycetes</taxon>
        <taxon>Kitasatosporales</taxon>
        <taxon>Streptomycetaceae</taxon>
        <taxon>Streptomyces</taxon>
    </lineage>
</organism>
<proteinExistence type="predicted"/>
<dbReference type="Gene3D" id="3.30.70.1280">
    <property type="entry name" value="SP0830-like domains"/>
    <property type="match status" value="1"/>
</dbReference>
<evidence type="ECO:0000313" key="2">
    <source>
        <dbReference type="Proteomes" id="UP000588098"/>
    </source>
</evidence>
<dbReference type="PANTHER" id="PTHR36439">
    <property type="entry name" value="BLL4334 PROTEIN"/>
    <property type="match status" value="1"/>
</dbReference>
<reference evidence="1 2" key="1">
    <citation type="submission" date="2020-08" db="EMBL/GenBank/DDBJ databases">
        <title>Genomic Encyclopedia of Type Strains, Phase III (KMG-III): the genomes of soil and plant-associated and newly described type strains.</title>
        <authorList>
            <person name="Whitman W."/>
        </authorList>
    </citation>
    <scope>NUCLEOTIDE SEQUENCE [LARGE SCALE GENOMIC DNA]</scope>
    <source>
        <strain evidence="1 2">CECT 8305</strain>
    </source>
</reference>
<accession>A0A7W9QF00</accession>
<protein>
    <submittedName>
        <fullName evidence="1">Uncharacterized protein (DUF1697 family)</fullName>
    </submittedName>
</protein>
<dbReference type="PIRSF" id="PIRSF008502">
    <property type="entry name" value="UCP008502"/>
    <property type="match status" value="1"/>
</dbReference>
<dbReference type="RefSeq" id="WP_184575055.1">
    <property type="nucleotide sequence ID" value="NZ_JACHJL010000013.1"/>
</dbReference>